<sequence length="235" mass="26347">MLGADPGKPTLELKMESAVAAMCVEAGYVSANREAIEVLAQVLQSYIKEIGHTSNVYCEVAQRSVPTVSDIHLAFIELGARFMNLEEYAQRPQRRHIPRQLRSYPNLPGKVLQVGSHKKHPPHISANFPSYPDNHTFLKTPTYSVPDSDYCILKEKMATQNKCSRENLSTLISRVCPSIPVTCHSLLHDIDVYKVLLPEASEKPAFINGLVPQEIDLAQIQRQDEQSKKLGWTNN</sequence>
<evidence type="ECO:0000256" key="4">
    <source>
        <dbReference type="ARBA" id="ARBA00023015"/>
    </source>
</evidence>
<evidence type="ECO:0000259" key="7">
    <source>
        <dbReference type="SMART" id="SM00576"/>
    </source>
</evidence>
<keyword evidence="5" id="KW-0804">Transcription</keyword>
<reference evidence="9" key="1">
    <citation type="journal article" date="2010" name="Nature">
        <title>The Amphimedon queenslandica genome and the evolution of animal complexity.</title>
        <authorList>
            <person name="Srivastava M."/>
            <person name="Simakov O."/>
            <person name="Chapman J."/>
            <person name="Fahey B."/>
            <person name="Gauthier M.E."/>
            <person name="Mitros T."/>
            <person name="Richards G.S."/>
            <person name="Conaco C."/>
            <person name="Dacre M."/>
            <person name="Hellsten U."/>
            <person name="Larroux C."/>
            <person name="Putnam N.H."/>
            <person name="Stanke M."/>
            <person name="Adamska M."/>
            <person name="Darling A."/>
            <person name="Degnan S.M."/>
            <person name="Oakley T.H."/>
            <person name="Plachetzki D.C."/>
            <person name="Zhai Y."/>
            <person name="Adamski M."/>
            <person name="Calcino A."/>
            <person name="Cummins S.F."/>
            <person name="Goodstein D.M."/>
            <person name="Harris C."/>
            <person name="Jackson D.J."/>
            <person name="Leys S.P."/>
            <person name="Shu S."/>
            <person name="Woodcroft B.J."/>
            <person name="Vervoort M."/>
            <person name="Kosik K.S."/>
            <person name="Manning G."/>
            <person name="Degnan B.M."/>
            <person name="Rokhsar D.S."/>
        </authorList>
    </citation>
    <scope>NUCLEOTIDE SEQUENCE [LARGE SCALE GENOMIC DNA]</scope>
</reference>
<evidence type="ECO:0000256" key="1">
    <source>
        <dbReference type="ARBA" id="ARBA00004123"/>
    </source>
</evidence>
<organism evidence="8">
    <name type="scientific">Amphimedon queenslandica</name>
    <name type="common">Sponge</name>
    <dbReference type="NCBI Taxonomy" id="400682"/>
    <lineage>
        <taxon>Eukaryota</taxon>
        <taxon>Metazoa</taxon>
        <taxon>Porifera</taxon>
        <taxon>Demospongiae</taxon>
        <taxon>Heteroscleromorpha</taxon>
        <taxon>Haplosclerida</taxon>
        <taxon>Niphatidae</taxon>
        <taxon>Amphimedon</taxon>
    </lineage>
</organism>
<dbReference type="AlphaFoldDB" id="A0A1X7UJC8"/>
<gene>
    <name evidence="8" type="primary">105313294</name>
</gene>
<dbReference type="SUPFAM" id="SSF47113">
    <property type="entry name" value="Histone-fold"/>
    <property type="match status" value="1"/>
</dbReference>
<comment type="subcellular location">
    <subcellularLocation>
        <location evidence="1">Nucleus</location>
    </subcellularLocation>
</comment>
<name>A0A1X7UJC8_AMPQE</name>
<dbReference type="InterPro" id="IPR009072">
    <property type="entry name" value="Histone-fold"/>
</dbReference>
<evidence type="ECO:0000256" key="3">
    <source>
        <dbReference type="ARBA" id="ARBA00017307"/>
    </source>
</evidence>
<dbReference type="CDD" id="cd08049">
    <property type="entry name" value="TAF8"/>
    <property type="match status" value="1"/>
</dbReference>
<protein>
    <recommendedName>
        <fullName evidence="3">Transcription initiation factor TFIID subunit 8</fullName>
    </recommendedName>
</protein>
<dbReference type="InterPro" id="IPR019473">
    <property type="entry name" value="TFIID_su8_C"/>
</dbReference>
<dbReference type="eggNOG" id="KOG4336">
    <property type="taxonomic scope" value="Eukaryota"/>
</dbReference>
<dbReference type="SMART" id="SM00576">
    <property type="entry name" value="BTP"/>
    <property type="match status" value="1"/>
</dbReference>
<dbReference type="GO" id="GO:0046982">
    <property type="term" value="F:protein heterodimerization activity"/>
    <property type="evidence" value="ECO:0007669"/>
    <property type="project" value="InterPro"/>
</dbReference>
<dbReference type="FunCoup" id="A0A1X7UJC8">
    <property type="interactions" value="551"/>
</dbReference>
<dbReference type="PANTHER" id="PTHR46469">
    <property type="entry name" value="TRANSCRIPTION INITIATION FACTOR TFIID SUBUNIT 8"/>
    <property type="match status" value="1"/>
</dbReference>
<dbReference type="EnsemblMetazoa" id="XM_011406592.2">
    <property type="protein sequence ID" value="XP_011404894.2"/>
    <property type="gene ID" value="LOC105313294"/>
</dbReference>
<dbReference type="EnsemblMetazoa" id="Aqu2.1.27852_001">
    <property type="protein sequence ID" value="Aqu2.1.27852_001"/>
    <property type="gene ID" value="Aqu2.1.27852"/>
</dbReference>
<dbReference type="OMA" id="HVIQAPQ"/>
<feature type="domain" description="Bromodomain associated" evidence="7">
    <location>
        <begin position="8"/>
        <end position="84"/>
    </location>
</feature>
<dbReference type="PANTHER" id="PTHR46469:SF1">
    <property type="entry name" value="TRANSCRIPTION INITIATION FACTOR TFIID SUBUNIT 8"/>
    <property type="match status" value="1"/>
</dbReference>
<dbReference type="STRING" id="400682.A0A1X7UJC8"/>
<dbReference type="InParanoid" id="A0A1X7UJC8"/>
<evidence type="ECO:0000256" key="2">
    <source>
        <dbReference type="ARBA" id="ARBA00008767"/>
    </source>
</evidence>
<dbReference type="Gene3D" id="1.10.20.10">
    <property type="entry name" value="Histone, subunit A"/>
    <property type="match status" value="1"/>
</dbReference>
<evidence type="ECO:0000313" key="9">
    <source>
        <dbReference type="Proteomes" id="UP000007879"/>
    </source>
</evidence>
<dbReference type="KEGG" id="aqu:105313294"/>
<proteinExistence type="inferred from homology"/>
<dbReference type="Pfam" id="PF07524">
    <property type="entry name" value="Bromo_TP"/>
    <property type="match status" value="1"/>
</dbReference>
<dbReference type="InterPro" id="IPR006565">
    <property type="entry name" value="BTP"/>
</dbReference>
<keyword evidence="9" id="KW-1185">Reference proteome</keyword>
<comment type="similarity">
    <text evidence="2">Belongs to the TAF8 family.</text>
</comment>
<reference evidence="8" key="2">
    <citation type="submission" date="2017-05" db="UniProtKB">
        <authorList>
            <consortium name="EnsemblMetazoa"/>
        </authorList>
    </citation>
    <scope>IDENTIFICATION</scope>
</reference>
<evidence type="ECO:0000313" key="8">
    <source>
        <dbReference type="EnsemblMetazoa" id="Aqu2.1.27852_001"/>
    </source>
</evidence>
<evidence type="ECO:0000256" key="5">
    <source>
        <dbReference type="ARBA" id="ARBA00023163"/>
    </source>
</evidence>
<dbReference type="InterPro" id="IPR037818">
    <property type="entry name" value="TAF8"/>
</dbReference>
<evidence type="ECO:0000256" key="6">
    <source>
        <dbReference type="ARBA" id="ARBA00023242"/>
    </source>
</evidence>
<keyword evidence="4" id="KW-0805">Transcription regulation</keyword>
<dbReference type="Pfam" id="PF10406">
    <property type="entry name" value="TAF8_C"/>
    <property type="match status" value="1"/>
</dbReference>
<dbReference type="Proteomes" id="UP000007879">
    <property type="component" value="Unassembled WGS sequence"/>
</dbReference>
<dbReference type="GO" id="GO:0005669">
    <property type="term" value="C:transcription factor TFIID complex"/>
    <property type="evidence" value="ECO:0007669"/>
    <property type="project" value="InterPro"/>
</dbReference>
<keyword evidence="6" id="KW-0539">Nucleus</keyword>
<dbReference type="CDD" id="cd22918">
    <property type="entry name" value="HFD_TAF8"/>
    <property type="match status" value="1"/>
</dbReference>
<dbReference type="GO" id="GO:0006367">
    <property type="term" value="P:transcription initiation at RNA polymerase II promoter"/>
    <property type="evidence" value="ECO:0007669"/>
    <property type="project" value="TreeGrafter"/>
</dbReference>
<accession>A0A1X7UJC8</accession>
<dbReference type="OrthoDB" id="2193813at2759"/>